<dbReference type="RefSeq" id="XP_070897812.1">
    <property type="nucleotide sequence ID" value="XM_071043133.1"/>
</dbReference>
<name>A0ABR4K6A3_9EURO</name>
<evidence type="ECO:0000313" key="3">
    <source>
        <dbReference type="Proteomes" id="UP001610444"/>
    </source>
</evidence>
<proteinExistence type="predicted"/>
<feature type="compositionally biased region" description="Polar residues" evidence="1">
    <location>
        <begin position="17"/>
        <end position="39"/>
    </location>
</feature>
<keyword evidence="3" id="KW-1185">Reference proteome</keyword>
<dbReference type="GeneID" id="98158297"/>
<sequence length="289" mass="33087">MPPSTSLTAIATPKAEPNNTARMSEPTEPSQSTNETRPGSTPAPNPDVATDADRNLRREKKRLARRRREEASFILSSLEDTDDDEKQVLYLQEVPRVKASHCRAWDCAIKKVAREPIIRSHYRFALKGGRNLYGGELVEYYHITCIERIIPNLADLVVNGHLKLDGWVCAPPNTKVSIESSTDAIKDWFEYGGRTFDIDCYERFKSDHKKWQRETSVRNIQHQLAHTEKLDGDCWYCEGGPAAPAEPARSDYFPTEPTAIRLSRLLAVVSDQPHIDRWWRWRREEKTAA</sequence>
<gene>
    <name evidence="2" type="ORF">BJX68DRAFT_256034</name>
</gene>
<feature type="region of interest" description="Disordered" evidence="1">
    <location>
        <begin position="1"/>
        <end position="56"/>
    </location>
</feature>
<organism evidence="2 3">
    <name type="scientific">Aspergillus pseudodeflectus</name>
    <dbReference type="NCBI Taxonomy" id="176178"/>
    <lineage>
        <taxon>Eukaryota</taxon>
        <taxon>Fungi</taxon>
        <taxon>Dikarya</taxon>
        <taxon>Ascomycota</taxon>
        <taxon>Pezizomycotina</taxon>
        <taxon>Eurotiomycetes</taxon>
        <taxon>Eurotiomycetidae</taxon>
        <taxon>Eurotiales</taxon>
        <taxon>Aspergillaceae</taxon>
        <taxon>Aspergillus</taxon>
        <taxon>Aspergillus subgen. Nidulantes</taxon>
    </lineage>
</organism>
<protein>
    <submittedName>
        <fullName evidence="2">Uncharacterized protein</fullName>
    </submittedName>
</protein>
<dbReference type="EMBL" id="JBFXLR010000028">
    <property type="protein sequence ID" value="KAL2847631.1"/>
    <property type="molecule type" value="Genomic_DNA"/>
</dbReference>
<dbReference type="Proteomes" id="UP001610444">
    <property type="component" value="Unassembled WGS sequence"/>
</dbReference>
<accession>A0ABR4K6A3</accession>
<comment type="caution">
    <text evidence="2">The sequence shown here is derived from an EMBL/GenBank/DDBJ whole genome shotgun (WGS) entry which is preliminary data.</text>
</comment>
<evidence type="ECO:0000313" key="2">
    <source>
        <dbReference type="EMBL" id="KAL2847631.1"/>
    </source>
</evidence>
<evidence type="ECO:0000256" key="1">
    <source>
        <dbReference type="SAM" id="MobiDB-lite"/>
    </source>
</evidence>
<reference evidence="2 3" key="1">
    <citation type="submission" date="2024-07" db="EMBL/GenBank/DDBJ databases">
        <title>Section-level genome sequencing and comparative genomics of Aspergillus sections Usti and Cavernicolus.</title>
        <authorList>
            <consortium name="Lawrence Berkeley National Laboratory"/>
            <person name="Nybo J.L."/>
            <person name="Vesth T.C."/>
            <person name="Theobald S."/>
            <person name="Frisvad J.C."/>
            <person name="Larsen T.O."/>
            <person name="Kjaerboelling I."/>
            <person name="Rothschild-Mancinelli K."/>
            <person name="Lyhne E.K."/>
            <person name="Kogle M.E."/>
            <person name="Barry K."/>
            <person name="Clum A."/>
            <person name="Na H."/>
            <person name="Ledsgaard L."/>
            <person name="Lin J."/>
            <person name="Lipzen A."/>
            <person name="Kuo A."/>
            <person name="Riley R."/>
            <person name="Mondo S."/>
            <person name="LaButti K."/>
            <person name="Haridas S."/>
            <person name="Pangalinan J."/>
            <person name="Salamov A.A."/>
            <person name="Simmons B.A."/>
            <person name="Magnuson J.K."/>
            <person name="Chen J."/>
            <person name="Drula E."/>
            <person name="Henrissat B."/>
            <person name="Wiebenga A."/>
            <person name="Lubbers R.J."/>
            <person name="Gomes A.C."/>
            <person name="Macurrencykelacurrency M.R."/>
            <person name="Stajich J."/>
            <person name="Grigoriev I.V."/>
            <person name="Mortensen U.H."/>
            <person name="De vries R.P."/>
            <person name="Baker S.E."/>
            <person name="Andersen M.R."/>
        </authorList>
    </citation>
    <scope>NUCLEOTIDE SEQUENCE [LARGE SCALE GENOMIC DNA]</scope>
    <source>
        <strain evidence="2 3">CBS 756.74</strain>
    </source>
</reference>